<evidence type="ECO:0000256" key="7">
    <source>
        <dbReference type="ARBA" id="ARBA00023004"/>
    </source>
</evidence>
<dbReference type="AlphaFoldDB" id="A0A6L2PMD7"/>
<evidence type="ECO:0000256" key="8">
    <source>
        <dbReference type="ARBA" id="ARBA00023014"/>
    </source>
</evidence>
<evidence type="ECO:0000256" key="3">
    <source>
        <dbReference type="ARBA" id="ARBA00012575"/>
    </source>
</evidence>
<evidence type="ECO:0000256" key="2">
    <source>
        <dbReference type="ARBA" id="ARBA00005046"/>
    </source>
</evidence>
<dbReference type="Gene3D" id="3.30.70.640">
    <property type="entry name" value="Molybdopterin cofactor biosynthesis C (MoaC) domain"/>
    <property type="match status" value="1"/>
</dbReference>
<dbReference type="EMBL" id="BLKM01008464">
    <property type="protein sequence ID" value="GFG33763.1"/>
    <property type="molecule type" value="Genomic_DNA"/>
</dbReference>
<dbReference type="NCBIfam" id="NF006870">
    <property type="entry name" value="PRK09364.1"/>
    <property type="match status" value="1"/>
</dbReference>
<dbReference type="GO" id="GO:0061799">
    <property type="term" value="F:cyclic pyranopterin monophosphate synthase activity"/>
    <property type="evidence" value="ECO:0007669"/>
    <property type="project" value="UniProtKB-EC"/>
</dbReference>
<dbReference type="InterPro" id="IPR036522">
    <property type="entry name" value="MoaC_sf"/>
</dbReference>
<dbReference type="InterPro" id="IPR013785">
    <property type="entry name" value="Aldolase_TIM"/>
</dbReference>
<dbReference type="InterPro" id="IPR023045">
    <property type="entry name" value="MoaC"/>
</dbReference>
<evidence type="ECO:0000256" key="5">
    <source>
        <dbReference type="ARBA" id="ARBA00022723"/>
    </source>
</evidence>
<dbReference type="SUPFAM" id="SSF102114">
    <property type="entry name" value="Radical SAM enzymes"/>
    <property type="match status" value="1"/>
</dbReference>
<dbReference type="NCBIfam" id="TIGR02666">
    <property type="entry name" value="moaA"/>
    <property type="match status" value="1"/>
</dbReference>
<keyword evidence="11" id="KW-0456">Lyase</keyword>
<dbReference type="FunCoup" id="A0A6L2PMD7">
    <property type="interactions" value="287"/>
</dbReference>
<dbReference type="Pfam" id="PF01967">
    <property type="entry name" value="MoaC"/>
    <property type="match status" value="1"/>
</dbReference>
<accession>A0A6L2PMD7</accession>
<dbReference type="CDD" id="cd21117">
    <property type="entry name" value="Twitch_MoaA"/>
    <property type="match status" value="1"/>
</dbReference>
<comment type="pathway">
    <text evidence="2">Cofactor biosynthesis; molybdopterin biosynthesis.</text>
</comment>
<sequence length="594" mass="66428">MYGAKLRNLLSHRRWISSDGLLVVISDKCARNVRSQWPPREQGEEIVKGCDITSKPFHLLGNLCKLQAKLPKEHSILHEAEKANRHSVVLTDTFGQYCMPAEGVKLTAQQNLLTTDEVIQLAELFVKQGVTKIRLTGGEPTIRKDLCDIIASLKKFKGLHTVAITTNGLVLTRQLVALQRAGLDVLNISLDTLSPARYEQVTRRKGWERVMAGIDLALQLGYSPVKVNCVLMRGFNDDEICDFVQLTEDRNLDVRFIEYMPFTGNKWNDEKMVSYQEMVQTLKARWPELRTLPNGPNDTSKAYKVPGFRGQIGFITSMSEHFCGSCNRLRLTADGNLKVCLFGNAEISLRDAMRSGCSEDDLLALIGAAVRRKKQQHAGQATAHNFHWNPFMKNHQLHRISNLHPIWNLNLFFDPMIMRIQNNLKILEIHGFCSQTNDSLTHVDDKGRAAMVDVGNKIVTTRTAMAQATVEVGPHILDLIDQNSLKKGDVLTTAQLAGIMAAKRTSDLIPLCHNIPLSHLNVDLKLDKHNHTVIITATARCEGRTGVEMEALTAATVSALTVYDMCKAVSHDIIITEVKLLFKTGGIRGDFIRK</sequence>
<evidence type="ECO:0000256" key="4">
    <source>
        <dbReference type="ARBA" id="ARBA00022691"/>
    </source>
</evidence>
<dbReference type="NCBIfam" id="TIGR00581">
    <property type="entry name" value="moaC"/>
    <property type="match status" value="1"/>
</dbReference>
<proteinExistence type="inferred from homology"/>
<dbReference type="Pfam" id="PF06463">
    <property type="entry name" value="Mob_synth_C"/>
    <property type="match status" value="1"/>
</dbReference>
<dbReference type="GO" id="GO:0005525">
    <property type="term" value="F:GTP binding"/>
    <property type="evidence" value="ECO:0007669"/>
    <property type="project" value="UniProtKB-KW"/>
</dbReference>
<evidence type="ECO:0000256" key="6">
    <source>
        <dbReference type="ARBA" id="ARBA00022741"/>
    </source>
</evidence>
<keyword evidence="4" id="KW-0949">S-adenosyl-L-methionine</keyword>
<dbReference type="InterPro" id="IPR013483">
    <property type="entry name" value="MoaA"/>
</dbReference>
<dbReference type="HAMAP" id="MF_01224_B">
    <property type="entry name" value="MoaC_B"/>
    <property type="match status" value="1"/>
</dbReference>
<evidence type="ECO:0000256" key="9">
    <source>
        <dbReference type="ARBA" id="ARBA00023134"/>
    </source>
</evidence>
<keyword evidence="7" id="KW-0408">Iron</keyword>
<evidence type="ECO:0000256" key="11">
    <source>
        <dbReference type="ARBA" id="ARBA00023239"/>
    </source>
</evidence>
<dbReference type="CDD" id="cd01420">
    <property type="entry name" value="MoaC_PE"/>
    <property type="match status" value="1"/>
</dbReference>
<dbReference type="Gene3D" id="3.20.20.70">
    <property type="entry name" value="Aldolase class I"/>
    <property type="match status" value="1"/>
</dbReference>
<evidence type="ECO:0000259" key="12">
    <source>
        <dbReference type="PROSITE" id="PS51918"/>
    </source>
</evidence>
<organism evidence="13 14">
    <name type="scientific">Coptotermes formosanus</name>
    <name type="common">Formosan subterranean termite</name>
    <dbReference type="NCBI Taxonomy" id="36987"/>
    <lineage>
        <taxon>Eukaryota</taxon>
        <taxon>Metazoa</taxon>
        <taxon>Ecdysozoa</taxon>
        <taxon>Arthropoda</taxon>
        <taxon>Hexapoda</taxon>
        <taxon>Insecta</taxon>
        <taxon>Pterygota</taxon>
        <taxon>Neoptera</taxon>
        <taxon>Polyneoptera</taxon>
        <taxon>Dictyoptera</taxon>
        <taxon>Blattodea</taxon>
        <taxon>Blattoidea</taxon>
        <taxon>Termitoidae</taxon>
        <taxon>Rhinotermitidae</taxon>
        <taxon>Coptotermes</taxon>
    </lineage>
</organism>
<dbReference type="UniPathway" id="UPA00344"/>
<dbReference type="GO" id="GO:0006777">
    <property type="term" value="P:Mo-molybdopterin cofactor biosynthetic process"/>
    <property type="evidence" value="ECO:0007669"/>
    <property type="project" value="UniProtKB-KW"/>
</dbReference>
<dbReference type="GO" id="GO:0046872">
    <property type="term" value="F:metal ion binding"/>
    <property type="evidence" value="ECO:0007669"/>
    <property type="project" value="UniProtKB-KW"/>
</dbReference>
<keyword evidence="8" id="KW-0411">Iron-sulfur</keyword>
<dbReference type="InterPro" id="IPR058240">
    <property type="entry name" value="rSAM_sf"/>
</dbReference>
<dbReference type="OrthoDB" id="429626at2759"/>
<dbReference type="InterPro" id="IPR050105">
    <property type="entry name" value="MoCo_biosynth_MoaA/MoaC"/>
</dbReference>
<dbReference type="InterPro" id="IPR002820">
    <property type="entry name" value="Mopterin_CF_biosynth-C_dom"/>
</dbReference>
<comment type="caution">
    <text evidence="13">The sequence shown here is derived from an EMBL/GenBank/DDBJ whole genome shotgun (WGS) entry which is preliminary data.</text>
</comment>
<dbReference type="Pfam" id="PF04055">
    <property type="entry name" value="Radical_SAM"/>
    <property type="match status" value="1"/>
</dbReference>
<dbReference type="InParanoid" id="A0A6L2PMD7"/>
<dbReference type="InterPro" id="IPR010505">
    <property type="entry name" value="MoaA_twitch"/>
</dbReference>
<dbReference type="GO" id="GO:0051539">
    <property type="term" value="F:4 iron, 4 sulfur cluster binding"/>
    <property type="evidence" value="ECO:0007669"/>
    <property type="project" value="UniProtKB-KW"/>
</dbReference>
<dbReference type="InterPro" id="IPR047594">
    <property type="entry name" value="MoaC_bact/euk"/>
</dbReference>
<keyword evidence="6" id="KW-0547">Nucleotide-binding</keyword>
<evidence type="ECO:0000313" key="14">
    <source>
        <dbReference type="Proteomes" id="UP000502823"/>
    </source>
</evidence>
<dbReference type="EC" id="4.6.1.17" evidence="3"/>
<dbReference type="SUPFAM" id="SSF55040">
    <property type="entry name" value="Molybdenum cofactor biosynthesis protein C, MoaC"/>
    <property type="match status" value="1"/>
</dbReference>
<gene>
    <name evidence="13" type="ORF">Cfor_05490</name>
</gene>
<evidence type="ECO:0000256" key="10">
    <source>
        <dbReference type="ARBA" id="ARBA00023150"/>
    </source>
</evidence>
<dbReference type="PANTHER" id="PTHR22960">
    <property type="entry name" value="MOLYBDOPTERIN COFACTOR SYNTHESIS PROTEIN A"/>
    <property type="match status" value="1"/>
</dbReference>
<dbReference type="PROSITE" id="PS51918">
    <property type="entry name" value="RADICAL_SAM"/>
    <property type="match status" value="1"/>
</dbReference>
<keyword evidence="14" id="KW-1185">Reference proteome</keyword>
<dbReference type="SMART" id="SM00729">
    <property type="entry name" value="Elp3"/>
    <property type="match status" value="1"/>
</dbReference>
<name>A0A6L2PMD7_COPFO</name>
<reference evidence="14" key="1">
    <citation type="submission" date="2020-01" db="EMBL/GenBank/DDBJ databases">
        <title>Draft genome sequence of the Termite Coptotermes fromosanus.</title>
        <authorList>
            <person name="Itakura S."/>
            <person name="Yosikawa Y."/>
            <person name="Umezawa K."/>
        </authorList>
    </citation>
    <scope>NUCLEOTIDE SEQUENCE [LARGE SCALE GENOMIC DNA]</scope>
</reference>
<keyword evidence="5" id="KW-0479">Metal-binding</keyword>
<evidence type="ECO:0000313" key="13">
    <source>
        <dbReference type="EMBL" id="GFG33763.1"/>
    </source>
</evidence>
<dbReference type="PANTHER" id="PTHR22960:SF0">
    <property type="entry name" value="MOLYBDENUM COFACTOR BIOSYNTHESIS PROTEIN 1"/>
    <property type="match status" value="1"/>
</dbReference>
<protein>
    <recommendedName>
        <fullName evidence="3">cyclic pyranopterin monophosphate synthase</fullName>
        <ecNumber evidence="3">4.6.1.17</ecNumber>
    </recommendedName>
</protein>
<dbReference type="InterPro" id="IPR006638">
    <property type="entry name" value="Elp3/MiaA/NifB-like_rSAM"/>
</dbReference>
<dbReference type="CDD" id="cd01335">
    <property type="entry name" value="Radical_SAM"/>
    <property type="match status" value="1"/>
</dbReference>
<evidence type="ECO:0000256" key="1">
    <source>
        <dbReference type="ARBA" id="ARBA00001637"/>
    </source>
</evidence>
<dbReference type="GO" id="GO:0061798">
    <property type="term" value="F:GTP 3',8'-cyclase activity"/>
    <property type="evidence" value="ECO:0007669"/>
    <property type="project" value="TreeGrafter"/>
</dbReference>
<dbReference type="InterPro" id="IPR007197">
    <property type="entry name" value="rSAM"/>
</dbReference>
<dbReference type="FunFam" id="3.30.70.640:FF:000002">
    <property type="entry name" value="Molybdenum cofactor biosynthesis protein 1"/>
    <property type="match status" value="1"/>
</dbReference>
<feature type="domain" description="Radical SAM core" evidence="12">
    <location>
        <begin position="69"/>
        <end position="288"/>
    </location>
</feature>
<keyword evidence="9" id="KW-0342">GTP-binding</keyword>
<comment type="catalytic activity">
    <reaction evidence="1">
        <text>(8S)-3',8-cyclo-7,8-dihydroguanosine 5'-triphosphate = cyclic pyranopterin phosphate + diphosphate</text>
        <dbReference type="Rhea" id="RHEA:49580"/>
        <dbReference type="ChEBI" id="CHEBI:33019"/>
        <dbReference type="ChEBI" id="CHEBI:59648"/>
        <dbReference type="ChEBI" id="CHEBI:131766"/>
        <dbReference type="EC" id="4.6.1.17"/>
    </reaction>
</comment>
<keyword evidence="10" id="KW-0501">Molybdenum cofactor biosynthesis</keyword>
<dbReference type="Proteomes" id="UP000502823">
    <property type="component" value="Unassembled WGS sequence"/>
</dbReference>